<dbReference type="PROSITE" id="PS50146">
    <property type="entry name" value="DAGK"/>
    <property type="match status" value="1"/>
</dbReference>
<keyword evidence="7" id="KW-0594">Phospholipid biosynthesis</keyword>
<dbReference type="InterPro" id="IPR050187">
    <property type="entry name" value="Lipid_Phosphate_FormReg"/>
</dbReference>
<evidence type="ECO:0000256" key="4">
    <source>
        <dbReference type="ARBA" id="ARBA00022741"/>
    </source>
</evidence>
<dbReference type="GO" id="GO:0008654">
    <property type="term" value="P:phospholipid biosynthetic process"/>
    <property type="evidence" value="ECO:0007669"/>
    <property type="project" value="UniProtKB-KW"/>
</dbReference>
<gene>
    <name evidence="10" type="ORF">FB468_1702</name>
</gene>
<dbReference type="Gene3D" id="3.40.50.10330">
    <property type="entry name" value="Probable inorganic polyphosphate/atp-NAD kinase, domain 1"/>
    <property type="match status" value="1"/>
</dbReference>
<comment type="caution">
    <text evidence="10">The sequence shown here is derived from an EMBL/GenBank/DDBJ whole genome shotgun (WGS) entry which is preliminary data.</text>
</comment>
<reference evidence="10 11" key="1">
    <citation type="submission" date="2019-06" db="EMBL/GenBank/DDBJ databases">
        <title>Sequencing the genomes of 1000 actinobacteria strains.</title>
        <authorList>
            <person name="Klenk H.-P."/>
        </authorList>
    </citation>
    <scope>NUCLEOTIDE SEQUENCE [LARGE SCALE GENOMIC DNA]</scope>
    <source>
        <strain evidence="10 11">DSM 8803</strain>
    </source>
</reference>
<keyword evidence="7" id="KW-0443">Lipid metabolism</keyword>
<dbReference type="Pfam" id="PF00781">
    <property type="entry name" value="DAGK_cat"/>
    <property type="match status" value="1"/>
</dbReference>
<keyword evidence="4" id="KW-0547">Nucleotide-binding</keyword>
<evidence type="ECO:0000256" key="5">
    <source>
        <dbReference type="ARBA" id="ARBA00022777"/>
    </source>
</evidence>
<accession>A0A542Y6G7</accession>
<dbReference type="OrthoDB" id="142078at2"/>
<dbReference type="InterPro" id="IPR045540">
    <property type="entry name" value="YegS/DAGK_C"/>
</dbReference>
<proteinExistence type="inferred from homology"/>
<name>A0A542Y6G7_9MICO</name>
<dbReference type="Gene3D" id="2.60.200.40">
    <property type="match status" value="1"/>
</dbReference>
<keyword evidence="8" id="KW-1208">Phospholipid metabolism</keyword>
<dbReference type="STRING" id="55969.SD72_08965"/>
<dbReference type="Proteomes" id="UP000319094">
    <property type="component" value="Unassembled WGS sequence"/>
</dbReference>
<dbReference type="Pfam" id="PF19279">
    <property type="entry name" value="YegS_C"/>
    <property type="match status" value="1"/>
</dbReference>
<dbReference type="PANTHER" id="PTHR12358:SF106">
    <property type="entry name" value="LIPID KINASE YEGS"/>
    <property type="match status" value="1"/>
</dbReference>
<keyword evidence="11" id="KW-1185">Reference proteome</keyword>
<evidence type="ECO:0000256" key="8">
    <source>
        <dbReference type="ARBA" id="ARBA00023264"/>
    </source>
</evidence>
<dbReference type="RefSeq" id="WP_141886955.1">
    <property type="nucleotide sequence ID" value="NZ_BAAAUY010000001.1"/>
</dbReference>
<evidence type="ECO:0000259" key="9">
    <source>
        <dbReference type="PROSITE" id="PS50146"/>
    </source>
</evidence>
<evidence type="ECO:0000256" key="2">
    <source>
        <dbReference type="ARBA" id="ARBA00005983"/>
    </source>
</evidence>
<dbReference type="SMART" id="SM00046">
    <property type="entry name" value="DAGKc"/>
    <property type="match status" value="1"/>
</dbReference>
<keyword evidence="5 10" id="KW-0418">Kinase</keyword>
<dbReference type="InterPro" id="IPR001206">
    <property type="entry name" value="Diacylglycerol_kinase_cat_dom"/>
</dbReference>
<evidence type="ECO:0000256" key="3">
    <source>
        <dbReference type="ARBA" id="ARBA00022679"/>
    </source>
</evidence>
<comment type="cofactor">
    <cofactor evidence="1">
        <name>Mg(2+)</name>
        <dbReference type="ChEBI" id="CHEBI:18420"/>
    </cofactor>
</comment>
<dbReference type="GO" id="GO:0004143">
    <property type="term" value="F:ATP-dependent diacylglycerol kinase activity"/>
    <property type="evidence" value="ECO:0007669"/>
    <property type="project" value="TreeGrafter"/>
</dbReference>
<dbReference type="SUPFAM" id="SSF111331">
    <property type="entry name" value="NAD kinase/diacylglycerol kinase-like"/>
    <property type="match status" value="1"/>
</dbReference>
<organism evidence="10 11">
    <name type="scientific">Leucobacter komagatae</name>
    <dbReference type="NCBI Taxonomy" id="55969"/>
    <lineage>
        <taxon>Bacteria</taxon>
        <taxon>Bacillati</taxon>
        <taxon>Actinomycetota</taxon>
        <taxon>Actinomycetes</taxon>
        <taxon>Micrococcales</taxon>
        <taxon>Microbacteriaceae</taxon>
        <taxon>Leucobacter</taxon>
    </lineage>
</organism>
<dbReference type="GO" id="GO:0005886">
    <property type="term" value="C:plasma membrane"/>
    <property type="evidence" value="ECO:0007669"/>
    <property type="project" value="TreeGrafter"/>
</dbReference>
<dbReference type="InterPro" id="IPR016064">
    <property type="entry name" value="NAD/diacylglycerol_kinase_sf"/>
</dbReference>
<evidence type="ECO:0000256" key="1">
    <source>
        <dbReference type="ARBA" id="ARBA00001946"/>
    </source>
</evidence>
<evidence type="ECO:0000313" key="10">
    <source>
        <dbReference type="EMBL" id="TQL43673.1"/>
    </source>
</evidence>
<dbReference type="PANTHER" id="PTHR12358">
    <property type="entry name" value="SPHINGOSINE KINASE"/>
    <property type="match status" value="1"/>
</dbReference>
<protein>
    <submittedName>
        <fullName evidence="10">Diacylglycerol kinase (ATP)</fullName>
    </submittedName>
</protein>
<sequence length="298" mass="31237">MRDEAPFGVVVNPSSALGRGARVATRVLAAFEAAGVHAIEISGSDAADCQARVRAASREGLRGLVLVGGDGLLGLVLQVAEARELPIGLVPAGSGNDFARQFALEHAPAAAVSRILAAEHAPLSVDLGVVERPGAAEHWFAGGLSIGLDAAINRRANALRLPLGPFRYHIALVAEILTLKQRRFRVRVGSSERSFTGILSTVMNARAIGGGIPLAPRASVHDGMLDLVEVTDGTKLRLLSVLGLLARAQHEDLPEVTITRVERVRVEAGDEIAYSDGELVGTGPFEVRVAPGALRFLA</sequence>
<feature type="domain" description="DAGKc" evidence="9">
    <location>
        <begin position="2"/>
        <end position="134"/>
    </location>
</feature>
<dbReference type="AlphaFoldDB" id="A0A542Y6G7"/>
<evidence type="ECO:0000313" key="11">
    <source>
        <dbReference type="Proteomes" id="UP000319094"/>
    </source>
</evidence>
<evidence type="ECO:0000256" key="6">
    <source>
        <dbReference type="ARBA" id="ARBA00022840"/>
    </source>
</evidence>
<evidence type="ECO:0000256" key="7">
    <source>
        <dbReference type="ARBA" id="ARBA00023209"/>
    </source>
</evidence>
<comment type="similarity">
    <text evidence="2">Belongs to the diacylglycerol/lipid kinase family.</text>
</comment>
<keyword evidence="7" id="KW-0444">Lipid biosynthesis</keyword>
<keyword evidence="6" id="KW-0067">ATP-binding</keyword>
<keyword evidence="3" id="KW-0808">Transferase</keyword>
<dbReference type="InterPro" id="IPR017438">
    <property type="entry name" value="ATP-NAD_kinase_N"/>
</dbReference>
<dbReference type="EMBL" id="VFON01000001">
    <property type="protein sequence ID" value="TQL43673.1"/>
    <property type="molecule type" value="Genomic_DNA"/>
</dbReference>
<dbReference type="GO" id="GO:0005524">
    <property type="term" value="F:ATP binding"/>
    <property type="evidence" value="ECO:0007669"/>
    <property type="project" value="UniProtKB-KW"/>
</dbReference>